<dbReference type="InterPro" id="IPR036282">
    <property type="entry name" value="Glutathione-S-Trfase_C_sf"/>
</dbReference>
<dbReference type="OrthoDB" id="9799538at2"/>
<dbReference type="EMBL" id="PVTT01000002">
    <property type="protein sequence ID" value="PRY92968.1"/>
    <property type="molecule type" value="Genomic_DNA"/>
</dbReference>
<name>A0A2T0X203_9RHOB</name>
<feature type="domain" description="GST N-terminal" evidence="2">
    <location>
        <begin position="3"/>
        <end position="84"/>
    </location>
</feature>
<keyword evidence="4" id="KW-1185">Reference proteome</keyword>
<feature type="region of interest" description="Disordered" evidence="1">
    <location>
        <begin position="208"/>
        <end position="230"/>
    </location>
</feature>
<dbReference type="RefSeq" id="WP_106160616.1">
    <property type="nucleotide sequence ID" value="NZ_PVTT01000002.1"/>
</dbReference>
<dbReference type="Gene3D" id="3.40.30.10">
    <property type="entry name" value="Glutaredoxin"/>
    <property type="match status" value="1"/>
</dbReference>
<gene>
    <name evidence="3" type="ORF">BCF33_1832</name>
</gene>
<dbReference type="SUPFAM" id="SSF47616">
    <property type="entry name" value="GST C-terminal domain-like"/>
    <property type="match status" value="1"/>
</dbReference>
<evidence type="ECO:0000259" key="2">
    <source>
        <dbReference type="PROSITE" id="PS50404"/>
    </source>
</evidence>
<dbReference type="Proteomes" id="UP000238801">
    <property type="component" value="Unassembled WGS sequence"/>
</dbReference>
<keyword evidence="3" id="KW-0808">Transferase</keyword>
<comment type="caution">
    <text evidence="3">The sequence shown here is derived from an EMBL/GenBank/DDBJ whole genome shotgun (WGS) entry which is preliminary data.</text>
</comment>
<proteinExistence type="predicted"/>
<dbReference type="SUPFAM" id="SSF52833">
    <property type="entry name" value="Thioredoxin-like"/>
    <property type="match status" value="1"/>
</dbReference>
<sequence>MPYDLAIGDRAYSSWSLRGWLLLAAFGLPVRVRRAQLRTDELPVLLERFAPARTVPAMRCPDGAIATDSLAIAEELASRHPGAGHWPGDPAARALARSLVAEMHSGFAALRAACPMNLRQGWAMTPGDAVRADLARLEALWALARERAEGGPWLSGPYGAADAFFAPVAMRIAGYDLPVGEAARAYVDAHLGHGPLLEWRDLAMEDGPDQTVYEQDLPRRPFPWPDGEGR</sequence>
<dbReference type="CDD" id="cd03194">
    <property type="entry name" value="GST_C_3"/>
    <property type="match status" value="1"/>
</dbReference>
<accession>A0A2T0X203</accession>
<dbReference type="AlphaFoldDB" id="A0A2T0X203"/>
<dbReference type="Pfam" id="PF13409">
    <property type="entry name" value="GST_N_2"/>
    <property type="match status" value="1"/>
</dbReference>
<reference evidence="3 4" key="1">
    <citation type="submission" date="2018-03" db="EMBL/GenBank/DDBJ databases">
        <title>Genomic Encyclopedia of Archaeal and Bacterial Type Strains, Phase II (KMG-II): from individual species to whole genera.</title>
        <authorList>
            <person name="Goeker M."/>
        </authorList>
    </citation>
    <scope>NUCLEOTIDE SEQUENCE [LARGE SCALE GENOMIC DNA]</scope>
    <source>
        <strain evidence="3 4">DSM 29318</strain>
    </source>
</reference>
<protein>
    <submittedName>
        <fullName evidence="3">Glutathione S-transferase</fullName>
    </submittedName>
</protein>
<evidence type="ECO:0000313" key="4">
    <source>
        <dbReference type="Proteomes" id="UP000238801"/>
    </source>
</evidence>
<evidence type="ECO:0000313" key="3">
    <source>
        <dbReference type="EMBL" id="PRY92968.1"/>
    </source>
</evidence>
<dbReference type="Gene3D" id="1.20.1050.10">
    <property type="match status" value="1"/>
</dbReference>
<evidence type="ECO:0000256" key="1">
    <source>
        <dbReference type="SAM" id="MobiDB-lite"/>
    </source>
</evidence>
<dbReference type="InterPro" id="IPR004045">
    <property type="entry name" value="Glutathione_S-Trfase_N"/>
</dbReference>
<organism evidence="3 4">
    <name type="scientific">Hasllibacter halocynthiae</name>
    <dbReference type="NCBI Taxonomy" id="595589"/>
    <lineage>
        <taxon>Bacteria</taxon>
        <taxon>Pseudomonadati</taxon>
        <taxon>Pseudomonadota</taxon>
        <taxon>Alphaproteobacteria</taxon>
        <taxon>Rhodobacterales</taxon>
        <taxon>Roseobacteraceae</taxon>
        <taxon>Hasllibacter</taxon>
    </lineage>
</organism>
<dbReference type="InterPro" id="IPR036249">
    <property type="entry name" value="Thioredoxin-like_sf"/>
</dbReference>
<dbReference type="PROSITE" id="PS50404">
    <property type="entry name" value="GST_NTER"/>
    <property type="match status" value="1"/>
</dbReference>
<dbReference type="GO" id="GO:0016740">
    <property type="term" value="F:transferase activity"/>
    <property type="evidence" value="ECO:0007669"/>
    <property type="project" value="UniProtKB-KW"/>
</dbReference>